<dbReference type="PANTHER" id="PTHR34817:SF2">
    <property type="entry name" value="NUCLEOTIDYLTRANSFERASE"/>
    <property type="match status" value="1"/>
</dbReference>
<reference evidence="1" key="1">
    <citation type="journal article" date="2015" name="Nature">
        <title>Complex archaea that bridge the gap between prokaryotes and eukaryotes.</title>
        <authorList>
            <person name="Spang A."/>
            <person name="Saw J.H."/>
            <person name="Jorgensen S.L."/>
            <person name="Zaremba-Niedzwiedzka K."/>
            <person name="Martijn J."/>
            <person name="Lind A.E."/>
            <person name="van Eijk R."/>
            <person name="Schleper C."/>
            <person name="Guy L."/>
            <person name="Ettema T.J."/>
        </authorList>
    </citation>
    <scope>NUCLEOTIDE SEQUENCE</scope>
</reference>
<accession>A0A0F9F6K2</accession>
<evidence type="ECO:0000313" key="1">
    <source>
        <dbReference type="EMBL" id="KKL74116.1"/>
    </source>
</evidence>
<dbReference type="PANTHER" id="PTHR34817">
    <property type="entry name" value="NUCLEOTIDYLTRANSFERASE"/>
    <property type="match status" value="1"/>
</dbReference>
<dbReference type="AlphaFoldDB" id="A0A0F9F6K2"/>
<dbReference type="InterPro" id="IPR018775">
    <property type="entry name" value="RlaP"/>
</dbReference>
<name>A0A0F9F6K2_9ZZZZ</name>
<gene>
    <name evidence="1" type="ORF">LCGC14_2068110</name>
</gene>
<organism evidence="1">
    <name type="scientific">marine sediment metagenome</name>
    <dbReference type="NCBI Taxonomy" id="412755"/>
    <lineage>
        <taxon>unclassified sequences</taxon>
        <taxon>metagenomes</taxon>
        <taxon>ecological metagenomes</taxon>
    </lineage>
</organism>
<dbReference type="Pfam" id="PF10127">
    <property type="entry name" value="RlaP"/>
    <property type="match status" value="1"/>
</dbReference>
<proteinExistence type="predicted"/>
<sequence>MTESTQAKIVLKVLTGSRAYGLERENSDWDYHAVHIAPTSDLLKLGPAPKGHVWDESKDEDKQTWEIGHFLHLATRCNPTILETFVAPAVQLTLPFAPELRSLLPYVLNRKRIHDSFLGYAHNQRTKLFKKPDDPTKDQPTDRAWKFATQYMRVLIVGEALLRTGELVIDMAQHGPGEYTVNFLRDVRHGNFSLGNVVDRAAKLEAQLKAAYEKSEVQETGNLDAINEFLLRVRIKSW</sequence>
<evidence type="ECO:0008006" key="2">
    <source>
        <dbReference type="Google" id="ProtNLM"/>
    </source>
</evidence>
<protein>
    <recommendedName>
        <fullName evidence="2">Nucleotidyltransferase</fullName>
    </recommendedName>
</protein>
<dbReference type="EMBL" id="LAZR01024753">
    <property type="protein sequence ID" value="KKL74116.1"/>
    <property type="molecule type" value="Genomic_DNA"/>
</dbReference>
<comment type="caution">
    <text evidence="1">The sequence shown here is derived from an EMBL/GenBank/DDBJ whole genome shotgun (WGS) entry which is preliminary data.</text>
</comment>